<evidence type="ECO:0000313" key="3">
    <source>
        <dbReference type="Proteomes" id="UP000507470"/>
    </source>
</evidence>
<dbReference type="OrthoDB" id="6196084at2759"/>
<dbReference type="EMBL" id="CACVKT020008862">
    <property type="protein sequence ID" value="CAC5418084.1"/>
    <property type="molecule type" value="Genomic_DNA"/>
</dbReference>
<gene>
    <name evidence="2" type="ORF">MCOR_50543</name>
</gene>
<proteinExistence type="predicted"/>
<evidence type="ECO:0000256" key="1">
    <source>
        <dbReference type="SAM" id="MobiDB-lite"/>
    </source>
</evidence>
<evidence type="ECO:0000313" key="2">
    <source>
        <dbReference type="EMBL" id="CAC5418084.1"/>
    </source>
</evidence>
<organism evidence="2 3">
    <name type="scientific">Mytilus coruscus</name>
    <name type="common">Sea mussel</name>
    <dbReference type="NCBI Taxonomy" id="42192"/>
    <lineage>
        <taxon>Eukaryota</taxon>
        <taxon>Metazoa</taxon>
        <taxon>Spiralia</taxon>
        <taxon>Lophotrochozoa</taxon>
        <taxon>Mollusca</taxon>
        <taxon>Bivalvia</taxon>
        <taxon>Autobranchia</taxon>
        <taxon>Pteriomorphia</taxon>
        <taxon>Mytilida</taxon>
        <taxon>Mytiloidea</taxon>
        <taxon>Mytilidae</taxon>
        <taxon>Mytilinae</taxon>
        <taxon>Mytilus</taxon>
    </lineage>
</organism>
<protein>
    <submittedName>
        <fullName evidence="2">Uncharacterized protein</fullName>
    </submittedName>
</protein>
<feature type="region of interest" description="Disordered" evidence="1">
    <location>
        <begin position="115"/>
        <end position="142"/>
    </location>
</feature>
<name>A0A6J8EBP3_MYTCO</name>
<keyword evidence="3" id="KW-1185">Reference proteome</keyword>
<sequence>MEKDIDQHRRTPLEIVPLPDPIPSRCNSTVEQNPFSLLKDDSTVYIQNIHYVTDGSFLEISCVNPATPPATYKTTNPWTILNDVTTSGQLTSILPSSTSMIGYNTLYIAIGAGGRRKSHHSGKENSENDRANSTADDDDDDGLKYNVLYASSERHDDINVNYSTADVDIPRHIRGEDESGYSTVDDNKKFQNSNLGTYQVTDAALEINEENDVKHINAPTESGCVYAVVDKTNKTNNSVKNVETGATYAVVNKNKMRHSDEGNE</sequence>
<reference evidence="2 3" key="1">
    <citation type="submission" date="2020-06" db="EMBL/GenBank/DDBJ databases">
        <authorList>
            <person name="Li R."/>
            <person name="Bekaert M."/>
        </authorList>
    </citation>
    <scope>NUCLEOTIDE SEQUENCE [LARGE SCALE GENOMIC DNA]</scope>
    <source>
        <strain evidence="3">wild</strain>
    </source>
</reference>
<feature type="compositionally biased region" description="Basic and acidic residues" evidence="1">
    <location>
        <begin position="121"/>
        <end position="130"/>
    </location>
</feature>
<dbReference type="Proteomes" id="UP000507470">
    <property type="component" value="Unassembled WGS sequence"/>
</dbReference>
<dbReference type="AlphaFoldDB" id="A0A6J8EBP3"/>
<accession>A0A6J8EBP3</accession>